<comment type="similarity">
    <text evidence="1">Belongs to the sulfur carrier protein TusA family.</text>
</comment>
<evidence type="ECO:0000256" key="1">
    <source>
        <dbReference type="ARBA" id="ARBA00008984"/>
    </source>
</evidence>
<sequence length="77" mass="8588">MFSTDQLDLRRMLCPLPVIRTQDHIKGMSPGDTLTIVCTDPGVLTDIPTWCRINGHEVTSTEEADYEIKITIQVGAE</sequence>
<protein>
    <submittedName>
        <fullName evidence="3">SirA family protein</fullName>
    </submittedName>
</protein>
<dbReference type="PANTHER" id="PTHR33279">
    <property type="entry name" value="SULFUR CARRIER PROTEIN YEDF-RELATED"/>
    <property type="match status" value="1"/>
</dbReference>
<dbReference type="Proteomes" id="UP000219327">
    <property type="component" value="Unassembled WGS sequence"/>
</dbReference>
<dbReference type="PANTHER" id="PTHR33279:SF6">
    <property type="entry name" value="SULFUR CARRIER PROTEIN YEDF-RELATED"/>
    <property type="match status" value="1"/>
</dbReference>
<organism evidence="3 4">
    <name type="scientific">OM182 bacterium MED-G24</name>
    <dbReference type="NCBI Taxonomy" id="1986255"/>
    <lineage>
        <taxon>Bacteria</taxon>
        <taxon>Pseudomonadati</taxon>
        <taxon>Pseudomonadota</taxon>
        <taxon>Gammaproteobacteria</taxon>
        <taxon>OMG group</taxon>
        <taxon>OM182 clade</taxon>
    </lineage>
</organism>
<evidence type="ECO:0000259" key="2">
    <source>
        <dbReference type="Pfam" id="PF01206"/>
    </source>
</evidence>
<reference evidence="3 4" key="1">
    <citation type="submission" date="2017-08" db="EMBL/GenBank/DDBJ databases">
        <title>Fine stratification of microbial communities through a metagenomic profile of the photic zone.</title>
        <authorList>
            <person name="Haro-Moreno J.M."/>
            <person name="Lopez-Perez M."/>
            <person name="De La Torre J."/>
            <person name="Picazo A."/>
            <person name="Camacho A."/>
            <person name="Rodriguez-Valera F."/>
        </authorList>
    </citation>
    <scope>NUCLEOTIDE SEQUENCE [LARGE SCALE GENOMIC DNA]</scope>
    <source>
        <strain evidence="3">MED-G24</strain>
    </source>
</reference>
<feature type="domain" description="UPF0033" evidence="2">
    <location>
        <begin position="6"/>
        <end position="73"/>
    </location>
</feature>
<dbReference type="InterPro" id="IPR036868">
    <property type="entry name" value="TusA-like_sf"/>
</dbReference>
<evidence type="ECO:0000313" key="4">
    <source>
        <dbReference type="Proteomes" id="UP000219327"/>
    </source>
</evidence>
<dbReference type="Pfam" id="PF01206">
    <property type="entry name" value="TusA"/>
    <property type="match status" value="1"/>
</dbReference>
<accession>A0A2A5WTA9</accession>
<dbReference type="CDD" id="cd00291">
    <property type="entry name" value="SirA_YedF_YeeD"/>
    <property type="match status" value="1"/>
</dbReference>
<dbReference type="SUPFAM" id="SSF64307">
    <property type="entry name" value="SirA-like"/>
    <property type="match status" value="1"/>
</dbReference>
<proteinExistence type="inferred from homology"/>
<evidence type="ECO:0000313" key="3">
    <source>
        <dbReference type="EMBL" id="PDH39719.1"/>
    </source>
</evidence>
<dbReference type="AlphaFoldDB" id="A0A2A5WTA9"/>
<dbReference type="Gene3D" id="3.30.110.40">
    <property type="entry name" value="TusA-like domain"/>
    <property type="match status" value="1"/>
</dbReference>
<gene>
    <name evidence="3" type="ORF">CNE99_05030</name>
</gene>
<name>A0A2A5WTA9_9GAMM</name>
<dbReference type="InterPro" id="IPR001455">
    <property type="entry name" value="TusA-like"/>
</dbReference>
<dbReference type="EMBL" id="NTKD01000020">
    <property type="protein sequence ID" value="PDH39719.1"/>
    <property type="molecule type" value="Genomic_DNA"/>
</dbReference>
<comment type="caution">
    <text evidence="3">The sequence shown here is derived from an EMBL/GenBank/DDBJ whole genome shotgun (WGS) entry which is preliminary data.</text>
</comment>